<protein>
    <recommendedName>
        <fullName evidence="7">Protein bicaudal D</fullName>
    </recommendedName>
</protein>
<sequence length="685" mass="75124">MSPFNCHIMAATAQSDLSIAELKAEIERLGRELDQASSEKIQSAQLGLVLLEEKSSLQQRCDELESLYENTKHELEITQEALMKLDTTQKVTTRSGIEQENALLNESAAMESSLTLQILELESESKQLRHELDRVVSERDRLLAESSELGQDKATRESERAALRAELREARQREQRLLVDIGDLEDENISLQKQVSALRSSQVEFEGLKHEVRQLREEAENARAMAEETAALRRIAERQLAEALEALQAEREAKFAAKKELDAHLSREAAYNITNLAYSIRGMPEDGTEDEGEPGGSSSAELATAMGDHHADLFSEVHLHEISRLEKQLEQAHNENEDEKVDSGGVSARAAKWLTWWRVSGGELSGLAALLSELGSGAAGVDGSAAALQRAALAQLADRVAEAEVRCAALQADADLLRTLAGGAGRALSTAGPALLSAAETLAQIYHHVCAVNGTQPERVLLEHAGQSDAGAGEGRGAEAEALALAAGELEGLRAAAGVARSADTLLDQLTHLRTALDTALDSRNRHQPVMDSEERGAEVVELQEQVIKLKSLLSTKREQIATLRTVLKSNKNTAEVALANLKSKYETEKIIVTETMLKLRNELRLLKEDAATFSSLRAMFAARCEEYVTQVDELTQALAGAEDEKKTLNQLLRLAVQQKLALTQRLEELEVWLRFYFATVHIHD</sequence>
<evidence type="ECO:0000256" key="3">
    <source>
        <dbReference type="SAM" id="Coils"/>
    </source>
</evidence>
<proteinExistence type="inferred from homology"/>
<keyword evidence="2 3" id="KW-0175">Coiled coil</keyword>
<dbReference type="GO" id="GO:0070840">
    <property type="term" value="F:dynein complex binding"/>
    <property type="evidence" value="ECO:0007669"/>
    <property type="project" value="InterPro"/>
</dbReference>
<organism evidence="5 6">
    <name type="scientific">Spodoptera exigua</name>
    <name type="common">Beet armyworm</name>
    <name type="synonym">Noctua fulgens</name>
    <dbReference type="NCBI Taxonomy" id="7107"/>
    <lineage>
        <taxon>Eukaryota</taxon>
        <taxon>Metazoa</taxon>
        <taxon>Ecdysozoa</taxon>
        <taxon>Arthropoda</taxon>
        <taxon>Hexapoda</taxon>
        <taxon>Insecta</taxon>
        <taxon>Pterygota</taxon>
        <taxon>Neoptera</taxon>
        <taxon>Endopterygota</taxon>
        <taxon>Lepidoptera</taxon>
        <taxon>Glossata</taxon>
        <taxon>Ditrysia</taxon>
        <taxon>Noctuoidea</taxon>
        <taxon>Noctuidae</taxon>
        <taxon>Amphipyrinae</taxon>
        <taxon>Spodoptera</taxon>
    </lineage>
</organism>
<dbReference type="AlphaFoldDB" id="A0A835GS53"/>
<evidence type="ECO:0000256" key="1">
    <source>
        <dbReference type="ARBA" id="ARBA00010061"/>
    </source>
</evidence>
<keyword evidence="6" id="KW-1185">Reference proteome</keyword>
<dbReference type="GO" id="GO:0034452">
    <property type="term" value="F:dynactin binding"/>
    <property type="evidence" value="ECO:0007669"/>
    <property type="project" value="TreeGrafter"/>
</dbReference>
<dbReference type="Proteomes" id="UP000648187">
    <property type="component" value="Unassembled WGS sequence"/>
</dbReference>
<gene>
    <name evidence="5" type="ORF">HW555_000016</name>
</gene>
<comment type="similarity">
    <text evidence="1">Belongs to the BicD family.</text>
</comment>
<accession>A0A835GS53</accession>
<comment type="caution">
    <text evidence="5">The sequence shown here is derived from an EMBL/GenBank/DDBJ whole genome shotgun (WGS) entry which is preliminary data.</text>
</comment>
<dbReference type="PANTHER" id="PTHR31233:SF6">
    <property type="entry name" value="PROTEIN BICAUDAL D"/>
    <property type="match status" value="1"/>
</dbReference>
<feature type="coiled-coil region" evidence="3">
    <location>
        <begin position="118"/>
        <end position="253"/>
    </location>
</feature>
<evidence type="ECO:0000256" key="4">
    <source>
        <dbReference type="SAM" id="MobiDB-lite"/>
    </source>
</evidence>
<feature type="coiled-coil region" evidence="3">
    <location>
        <begin position="315"/>
        <end position="342"/>
    </location>
</feature>
<dbReference type="EMBL" id="JACKWZ010000001">
    <property type="protein sequence ID" value="KAF9424715.1"/>
    <property type="molecule type" value="Genomic_DNA"/>
</dbReference>
<feature type="coiled-coil region" evidence="3">
    <location>
        <begin position="625"/>
        <end position="659"/>
    </location>
</feature>
<dbReference type="Gene3D" id="6.10.250.2470">
    <property type="match status" value="1"/>
</dbReference>
<dbReference type="GO" id="GO:0005794">
    <property type="term" value="C:Golgi apparatus"/>
    <property type="evidence" value="ECO:0007669"/>
    <property type="project" value="TreeGrafter"/>
</dbReference>
<feature type="region of interest" description="Disordered" evidence="4">
    <location>
        <begin position="282"/>
        <end position="301"/>
    </location>
</feature>
<dbReference type="GO" id="GO:0072393">
    <property type="term" value="P:microtubule anchoring at microtubule organizing center"/>
    <property type="evidence" value="ECO:0007669"/>
    <property type="project" value="TreeGrafter"/>
</dbReference>
<evidence type="ECO:0000313" key="6">
    <source>
        <dbReference type="Proteomes" id="UP000648187"/>
    </source>
</evidence>
<dbReference type="GO" id="GO:0005829">
    <property type="term" value="C:cytosol"/>
    <property type="evidence" value="ECO:0007669"/>
    <property type="project" value="TreeGrafter"/>
</dbReference>
<dbReference type="InterPro" id="IPR018477">
    <property type="entry name" value="BICD"/>
</dbReference>
<feature type="coiled-coil region" evidence="3">
    <location>
        <begin position="19"/>
        <end position="81"/>
    </location>
</feature>
<reference evidence="5" key="1">
    <citation type="submission" date="2020-08" db="EMBL/GenBank/DDBJ databases">
        <title>Spodoptera exigua strain:BAW_Kor-Di-RS1 Genome sequencing and assembly.</title>
        <authorList>
            <person name="Kim J."/>
            <person name="Nam H.Y."/>
            <person name="Kwon M."/>
            <person name="Choi J.H."/>
            <person name="Cho S.R."/>
            <person name="Kim G.-H."/>
        </authorList>
    </citation>
    <scope>NUCLEOTIDE SEQUENCE</scope>
    <source>
        <strain evidence="5">BAW_Kor-Di-RS1</strain>
        <tissue evidence="5">Whole-body</tissue>
    </source>
</reference>
<dbReference type="Pfam" id="PF09730">
    <property type="entry name" value="BicD"/>
    <property type="match status" value="3"/>
</dbReference>
<evidence type="ECO:0008006" key="7">
    <source>
        <dbReference type="Google" id="ProtNLM"/>
    </source>
</evidence>
<dbReference type="GO" id="GO:0008093">
    <property type="term" value="F:cytoskeletal anchor activity"/>
    <property type="evidence" value="ECO:0007669"/>
    <property type="project" value="InterPro"/>
</dbReference>
<dbReference type="GO" id="GO:0070507">
    <property type="term" value="P:regulation of microtubule cytoskeleton organization"/>
    <property type="evidence" value="ECO:0007669"/>
    <property type="project" value="TreeGrafter"/>
</dbReference>
<evidence type="ECO:0000313" key="5">
    <source>
        <dbReference type="EMBL" id="KAF9424715.1"/>
    </source>
</evidence>
<name>A0A835GS53_SPOEX</name>
<dbReference type="PANTHER" id="PTHR31233">
    <property type="entry name" value="BICAUDAL D FAMILY MEMBER"/>
    <property type="match status" value="1"/>
</dbReference>
<evidence type="ECO:0000256" key="2">
    <source>
        <dbReference type="ARBA" id="ARBA00023054"/>
    </source>
</evidence>